<evidence type="ECO:0000256" key="8">
    <source>
        <dbReference type="ARBA" id="ARBA00022857"/>
    </source>
</evidence>
<dbReference type="GO" id="GO:0047091">
    <property type="term" value="F:L-lysine 6-monooxygenase (NADPH) activity"/>
    <property type="evidence" value="ECO:0007669"/>
    <property type="project" value="UniProtKB-EC"/>
</dbReference>
<evidence type="ECO:0000256" key="4">
    <source>
        <dbReference type="ARBA" id="ARBA00013076"/>
    </source>
</evidence>
<dbReference type="RefSeq" id="WP_205188313.1">
    <property type="nucleotide sequence ID" value="NZ_JAFBFC010000006.1"/>
</dbReference>
<evidence type="ECO:0000313" key="16">
    <source>
        <dbReference type="Proteomes" id="UP000809829"/>
    </source>
</evidence>
<reference evidence="15 16" key="1">
    <citation type="submission" date="2021-01" db="EMBL/GenBank/DDBJ databases">
        <title>Genomic Encyclopedia of Type Strains, Phase IV (KMG-IV): sequencing the most valuable type-strain genomes for metagenomic binning, comparative biology and taxonomic classification.</title>
        <authorList>
            <person name="Goeker M."/>
        </authorList>
    </citation>
    <scope>NUCLEOTIDE SEQUENCE [LARGE SCALE GENOMIC DNA]</scope>
    <source>
        <strain evidence="15 16">DSM 104297</strain>
    </source>
</reference>
<organism evidence="15 16">
    <name type="scientific">Priestia iocasae</name>
    <dbReference type="NCBI Taxonomy" id="2291674"/>
    <lineage>
        <taxon>Bacteria</taxon>
        <taxon>Bacillati</taxon>
        <taxon>Bacillota</taxon>
        <taxon>Bacilli</taxon>
        <taxon>Bacillales</taxon>
        <taxon>Bacillaceae</taxon>
        <taxon>Priestia</taxon>
    </lineage>
</organism>
<evidence type="ECO:0000313" key="15">
    <source>
        <dbReference type="EMBL" id="MBM7704305.1"/>
    </source>
</evidence>
<evidence type="ECO:0000256" key="7">
    <source>
        <dbReference type="ARBA" id="ARBA00022827"/>
    </source>
</evidence>
<comment type="catalytic activity">
    <reaction evidence="14">
        <text>L-lysine + NADPH + O2 = N(6)-hydroxy-L-lysine + NADP(+) + H2O</text>
        <dbReference type="Rhea" id="RHEA:23228"/>
        <dbReference type="ChEBI" id="CHEBI:15377"/>
        <dbReference type="ChEBI" id="CHEBI:15379"/>
        <dbReference type="ChEBI" id="CHEBI:32551"/>
        <dbReference type="ChEBI" id="CHEBI:57783"/>
        <dbReference type="ChEBI" id="CHEBI:57820"/>
        <dbReference type="ChEBI" id="CHEBI:58349"/>
        <dbReference type="EC" id="1.14.13.59"/>
    </reaction>
</comment>
<keyword evidence="16" id="KW-1185">Reference proteome</keyword>
<gene>
    <name evidence="15" type="ORF">JOC83_003160</name>
</gene>
<evidence type="ECO:0000256" key="1">
    <source>
        <dbReference type="ARBA" id="ARBA00001974"/>
    </source>
</evidence>
<evidence type="ECO:0000256" key="2">
    <source>
        <dbReference type="ARBA" id="ARBA00004924"/>
    </source>
</evidence>
<dbReference type="PANTHER" id="PTHR42802">
    <property type="entry name" value="MONOOXYGENASE"/>
    <property type="match status" value="1"/>
</dbReference>
<dbReference type="InterPro" id="IPR025700">
    <property type="entry name" value="Lys/Orn_oxygenase"/>
</dbReference>
<evidence type="ECO:0000256" key="5">
    <source>
        <dbReference type="ARBA" id="ARBA00016406"/>
    </source>
</evidence>
<dbReference type="Pfam" id="PF13434">
    <property type="entry name" value="Lys_Orn_oxgnase"/>
    <property type="match status" value="1"/>
</dbReference>
<evidence type="ECO:0000256" key="3">
    <source>
        <dbReference type="ARBA" id="ARBA00007588"/>
    </source>
</evidence>
<evidence type="ECO:0000256" key="10">
    <source>
        <dbReference type="ARBA" id="ARBA00029939"/>
    </source>
</evidence>
<keyword evidence="6" id="KW-0285">Flavoprotein</keyword>
<keyword evidence="8" id="KW-0521">NADP</keyword>
<comment type="cofactor">
    <cofactor evidence="1">
        <name>FAD</name>
        <dbReference type="ChEBI" id="CHEBI:57692"/>
    </cofactor>
</comment>
<dbReference type="EMBL" id="JAFBFC010000006">
    <property type="protein sequence ID" value="MBM7704305.1"/>
    <property type="molecule type" value="Genomic_DNA"/>
</dbReference>
<dbReference type="Proteomes" id="UP000809829">
    <property type="component" value="Unassembled WGS sequence"/>
</dbReference>
<dbReference type="Gene3D" id="3.50.50.60">
    <property type="entry name" value="FAD/NAD(P)-binding domain"/>
    <property type="match status" value="1"/>
</dbReference>
<comment type="pathway">
    <text evidence="2">Siderophore biosynthesis.</text>
</comment>
<evidence type="ECO:0000256" key="6">
    <source>
        <dbReference type="ARBA" id="ARBA00022630"/>
    </source>
</evidence>
<keyword evidence="9 15" id="KW-0560">Oxidoreductase</keyword>
<accession>A0ABS2QXU7</accession>
<dbReference type="PANTHER" id="PTHR42802:SF1">
    <property type="entry name" value="L-ORNITHINE N(5)-MONOOXYGENASE"/>
    <property type="match status" value="1"/>
</dbReference>
<evidence type="ECO:0000256" key="13">
    <source>
        <dbReference type="ARBA" id="ARBA00032738"/>
    </source>
</evidence>
<dbReference type="EC" id="1.14.13.59" evidence="4"/>
<evidence type="ECO:0000256" key="11">
    <source>
        <dbReference type="ARBA" id="ARBA00031158"/>
    </source>
</evidence>
<keyword evidence="7" id="KW-0274">FAD</keyword>
<name>A0ABS2QXU7_9BACI</name>
<comment type="caution">
    <text evidence="15">The sequence shown here is derived from an EMBL/GenBank/DDBJ whole genome shotgun (WGS) entry which is preliminary data.</text>
</comment>
<evidence type="ECO:0000256" key="14">
    <source>
        <dbReference type="ARBA" id="ARBA00048407"/>
    </source>
</evidence>
<evidence type="ECO:0000256" key="12">
    <source>
        <dbReference type="ARBA" id="ARBA00032493"/>
    </source>
</evidence>
<protein>
    <recommendedName>
        <fullName evidence="5">L-lysine N6-monooxygenase MbtG</fullName>
        <ecNumber evidence="4">1.14.13.59</ecNumber>
    </recommendedName>
    <alternativeName>
        <fullName evidence="13">Lysine 6-N-hydroxylase</fullName>
    </alternativeName>
    <alternativeName>
        <fullName evidence="12">Lysine N6-hydroxylase</fullName>
    </alternativeName>
    <alternativeName>
        <fullName evidence="10">Lysine-N-oxygenase</fullName>
    </alternativeName>
    <alternativeName>
        <fullName evidence="11">Mycobactin synthase protein G</fullName>
    </alternativeName>
</protein>
<dbReference type="InterPro" id="IPR036188">
    <property type="entry name" value="FAD/NAD-bd_sf"/>
</dbReference>
<comment type="similarity">
    <text evidence="3">Belongs to the lysine N(6)-hydroxylase/L-ornithine N(5)-oxygenase family.</text>
</comment>
<evidence type="ECO:0000256" key="9">
    <source>
        <dbReference type="ARBA" id="ARBA00023002"/>
    </source>
</evidence>
<sequence>MENKRYDVIGIGLGPFNLGLAALLDGVEEVDALFFDKEPYFEWHPGMLIDGTDLQVPFIADLVTFADPTSPYSFLNYAHKHNRLYAFFFFNRFDIPRQEYNEYAKWVSKQLASCRFGQRVVDVINHQGDDGYYEVNVMDIETEEVSTFYAKHLVLGTGSVPFVPSKLEKALNDDLLHTSSYLDKKEGIKEGNTITVVGSGQSAAEVFHDLLKEQDRYGYHLNWFTRSPHFQQLEESKIAQEVFSPDYVDYFHSLSFDERMNTLDSLRPLRNGVEKATLQQIYDLLYHRSVTTPHLPVTIQASTEVKGVQPKDGTYSLSCYQNQTDKTFEVETDKVILATGYKPYIPEWIERMRDDMEWEDEKRFKVTRDYRIAFKKERDHHIFTLTNLDHSHGAEATNLGLSVQRNQRIIATIAGKEVYPLPKNTTFQQFSINTK</sequence>
<dbReference type="SUPFAM" id="SSF51905">
    <property type="entry name" value="FAD/NAD(P)-binding domain"/>
    <property type="match status" value="2"/>
</dbReference>
<proteinExistence type="inferred from homology"/>